<dbReference type="GO" id="GO:0004984">
    <property type="term" value="F:olfactory receptor activity"/>
    <property type="evidence" value="ECO:0007669"/>
    <property type="project" value="InterPro"/>
</dbReference>
<dbReference type="InterPro" id="IPR004117">
    <property type="entry name" value="7tm6_olfct_rcpt"/>
</dbReference>
<dbReference type="GeneID" id="107273645"/>
<evidence type="ECO:0000256" key="5">
    <source>
        <dbReference type="ARBA" id="ARBA00022989"/>
    </source>
</evidence>
<dbReference type="EMBL" id="KX609496">
    <property type="protein sequence ID" value="ARN17903.1"/>
    <property type="molecule type" value="mRNA"/>
</dbReference>
<feature type="transmembrane region" description="Helical" evidence="9">
    <location>
        <begin position="202"/>
        <end position="223"/>
    </location>
</feature>
<comment type="similarity">
    <text evidence="9">Belongs to the insect chemoreceptor superfamily. Heteromeric odorant receptor channel (TC 1.A.69) family.</text>
</comment>
<keyword evidence="4 9" id="KW-0552">Olfaction</keyword>
<evidence type="ECO:0000256" key="4">
    <source>
        <dbReference type="ARBA" id="ARBA00022725"/>
    </source>
</evidence>
<proteinExistence type="evidence at transcript level"/>
<dbReference type="GO" id="GO:0005886">
    <property type="term" value="C:plasma membrane"/>
    <property type="evidence" value="ECO:0007669"/>
    <property type="project" value="UniProtKB-SubCell"/>
</dbReference>
<evidence type="ECO:0000256" key="6">
    <source>
        <dbReference type="ARBA" id="ARBA00023136"/>
    </source>
</evidence>
<dbReference type="OrthoDB" id="6617147at2759"/>
<evidence type="ECO:0000313" key="12">
    <source>
        <dbReference type="RefSeq" id="XP_015607546.1"/>
    </source>
</evidence>
<evidence type="ECO:0000256" key="7">
    <source>
        <dbReference type="ARBA" id="ARBA00023170"/>
    </source>
</evidence>
<feature type="transmembrane region" description="Helical" evidence="9">
    <location>
        <begin position="288"/>
        <end position="308"/>
    </location>
</feature>
<comment type="subcellular location">
    <subcellularLocation>
        <location evidence="9">Cell membrane</location>
        <topology evidence="9">Multi-pass membrane protein</topology>
    </subcellularLocation>
    <subcellularLocation>
        <location evidence="1">Membrane</location>
        <topology evidence="1">Multi-pass membrane protein</topology>
    </subcellularLocation>
</comment>
<keyword evidence="6 9" id="KW-0472">Membrane</keyword>
<keyword evidence="5 9" id="KW-1133">Transmembrane helix</keyword>
<keyword evidence="11" id="KW-1185">Reference proteome</keyword>
<evidence type="ECO:0000256" key="9">
    <source>
        <dbReference type="RuleBase" id="RU351113"/>
    </source>
</evidence>
<evidence type="ECO:0000313" key="10">
    <source>
        <dbReference type="EMBL" id="ARN17903.1"/>
    </source>
</evidence>
<feature type="transmembrane region" description="Helical" evidence="9">
    <location>
        <begin position="121"/>
        <end position="139"/>
    </location>
</feature>
<reference evidence="10" key="1">
    <citation type="submission" date="2016-07" db="EMBL/GenBank/DDBJ databases">
        <title>Olfactory-related genes from the wheat stem sawfly, an agronomic pest and primitive hymenopteran.</title>
        <authorList>
            <person name="Gress J.C."/>
            <person name="Carey C.C."/>
            <person name="Dykgreve T.A."/>
            <person name="Walden K.O."/>
            <person name="Robertson H.M."/>
            <person name="Mazurie A."/>
            <person name="Wanner K.W."/>
        </authorList>
    </citation>
    <scope>NUCLEOTIDE SEQUENCE</scope>
</reference>
<keyword evidence="2 9" id="KW-0716">Sensory transduction</keyword>
<evidence type="ECO:0000313" key="11">
    <source>
        <dbReference type="Proteomes" id="UP000694920"/>
    </source>
</evidence>
<dbReference type="GO" id="GO:0005549">
    <property type="term" value="F:odorant binding"/>
    <property type="evidence" value="ECO:0007669"/>
    <property type="project" value="InterPro"/>
</dbReference>
<keyword evidence="8 9" id="KW-0807">Transducer</keyword>
<dbReference type="Proteomes" id="UP000694920">
    <property type="component" value="Unplaced"/>
</dbReference>
<organism evidence="10">
    <name type="scientific">Cephus cinctus</name>
    <name type="common">Wheat stem sawfly</name>
    <dbReference type="NCBI Taxonomy" id="211228"/>
    <lineage>
        <taxon>Eukaryota</taxon>
        <taxon>Metazoa</taxon>
        <taxon>Ecdysozoa</taxon>
        <taxon>Arthropoda</taxon>
        <taxon>Hexapoda</taxon>
        <taxon>Insecta</taxon>
        <taxon>Pterygota</taxon>
        <taxon>Neoptera</taxon>
        <taxon>Endopterygota</taxon>
        <taxon>Hymenoptera</taxon>
        <taxon>Cephoidea</taxon>
        <taxon>Cephidae</taxon>
        <taxon>Cephus</taxon>
    </lineage>
</organism>
<dbReference type="GO" id="GO:0007165">
    <property type="term" value="P:signal transduction"/>
    <property type="evidence" value="ECO:0007669"/>
    <property type="project" value="UniProtKB-KW"/>
</dbReference>
<keyword evidence="7 9" id="KW-0675">Receptor</keyword>
<dbReference type="Pfam" id="PF02949">
    <property type="entry name" value="7tm_6"/>
    <property type="match status" value="1"/>
</dbReference>
<evidence type="ECO:0000256" key="3">
    <source>
        <dbReference type="ARBA" id="ARBA00022692"/>
    </source>
</evidence>
<evidence type="ECO:0000256" key="8">
    <source>
        <dbReference type="ARBA" id="ARBA00023224"/>
    </source>
</evidence>
<reference evidence="12" key="2">
    <citation type="submission" date="2025-04" db="UniProtKB">
        <authorList>
            <consortium name="RefSeq"/>
        </authorList>
    </citation>
    <scope>IDENTIFICATION</scope>
</reference>
<feature type="transmembrane region" description="Helical" evidence="9">
    <location>
        <begin position="243"/>
        <end position="268"/>
    </location>
</feature>
<feature type="transmembrane region" description="Helical" evidence="9">
    <location>
        <begin position="175"/>
        <end position="196"/>
    </location>
</feature>
<keyword evidence="3 9" id="KW-0812">Transmembrane</keyword>
<dbReference type="AlphaFoldDB" id="A0A1W6L1J1"/>
<evidence type="ECO:0000256" key="2">
    <source>
        <dbReference type="ARBA" id="ARBA00022606"/>
    </source>
</evidence>
<accession>A0A1W6L1J1</accession>
<comment type="caution">
    <text evidence="9">Lacks conserved residue(s) required for the propagation of feature annotation.</text>
</comment>
<feature type="transmembrane region" description="Helical" evidence="9">
    <location>
        <begin position="63"/>
        <end position="83"/>
    </location>
</feature>
<gene>
    <name evidence="10" type="primary">Or32</name>
    <name evidence="12" type="synonym">LOC107273645</name>
</gene>
<dbReference type="PANTHER" id="PTHR21137">
    <property type="entry name" value="ODORANT RECEPTOR"/>
    <property type="match status" value="1"/>
</dbReference>
<evidence type="ECO:0000256" key="1">
    <source>
        <dbReference type="ARBA" id="ARBA00004141"/>
    </source>
</evidence>
<protein>
    <recommendedName>
        <fullName evidence="9">Odorant receptor</fullName>
    </recommendedName>
</protein>
<dbReference type="PANTHER" id="PTHR21137:SF42">
    <property type="entry name" value="ODORANT RECEPTOR 83A"/>
    <property type="match status" value="1"/>
</dbReference>
<dbReference type="KEGG" id="ccin:107273645"/>
<sequence length="383" mass="44481">MDISDATKVLKWNKRLLDVLGLWPLNLNEVKFSFFFIYITVQCFLQYADLAEYIYDFNYVVRNLTETIVLSMIFLKIFIYRIISNELRELIQYIQEDYSEIVYSTANEIKTFLQYTLLSKRIVQCLLITCGFTTVLFYMQPLTTQLLAYNEGNSSTSFILPFHIRLFFDVTQARIYYIIYACEIFVVPLVLCGFIGTDCLLITLVLHICGQISILTMQVGILLDDPRNLREKLKRIVIRHCRLLRLFANLQSAYSAFLLQELFGITFLMCLGSYNVIATSAVTDSSNFIRFLFYILTLIFQLFGMCYIGECVTTESSCLCNAFYNCEWYNISPDHAKSFLMCILRSQKPLTLTAGNFFTFSLVNFTSVVRTSIGYLSVMRKFL</sequence>
<dbReference type="RefSeq" id="XP_015607546.1">
    <property type="nucleotide sequence ID" value="XM_015752060.1"/>
</dbReference>
<name>A0A1W6L1J1_CEPCN</name>